<comment type="caution">
    <text evidence="6">The sequence shown here is derived from an EMBL/GenBank/DDBJ whole genome shotgun (WGS) entry which is preliminary data.</text>
</comment>
<dbReference type="Proteomes" id="UP000246702">
    <property type="component" value="Unassembled WGS sequence"/>
</dbReference>
<dbReference type="PROSITE" id="PS50005">
    <property type="entry name" value="TPR"/>
    <property type="match status" value="1"/>
</dbReference>
<dbReference type="InterPro" id="IPR002182">
    <property type="entry name" value="NB-ARC"/>
</dbReference>
<dbReference type="GO" id="GO:0043531">
    <property type="term" value="F:ADP binding"/>
    <property type="evidence" value="ECO:0007669"/>
    <property type="project" value="InterPro"/>
</dbReference>
<keyword evidence="1" id="KW-0802">TPR repeat</keyword>
<dbReference type="Pfam" id="PF13424">
    <property type="entry name" value="TPR_12"/>
    <property type="match status" value="1"/>
</dbReference>
<evidence type="ECO:0000259" key="3">
    <source>
        <dbReference type="Pfam" id="PF00931"/>
    </source>
</evidence>
<dbReference type="SUPFAM" id="SSF48452">
    <property type="entry name" value="TPR-like"/>
    <property type="match status" value="2"/>
</dbReference>
<evidence type="ECO:0000313" key="6">
    <source>
        <dbReference type="EMBL" id="PWY95535.1"/>
    </source>
</evidence>
<dbReference type="PANTHER" id="PTHR35205:SF1">
    <property type="entry name" value="ZU5 DOMAIN-CONTAINING PROTEIN"/>
    <property type="match status" value="1"/>
</dbReference>
<protein>
    <submittedName>
        <fullName evidence="6">TPR-like protein</fullName>
    </submittedName>
</protein>
<reference evidence="6 7" key="1">
    <citation type="submission" date="2016-12" db="EMBL/GenBank/DDBJ databases">
        <title>The genomes of Aspergillus section Nigri reveals drivers in fungal speciation.</title>
        <authorList>
            <consortium name="DOE Joint Genome Institute"/>
            <person name="Vesth T.C."/>
            <person name="Nybo J."/>
            <person name="Theobald S."/>
            <person name="Brandl J."/>
            <person name="Frisvad J.C."/>
            <person name="Nielsen K.F."/>
            <person name="Lyhne E.K."/>
            <person name="Kogle M.E."/>
            <person name="Kuo A."/>
            <person name="Riley R."/>
            <person name="Clum A."/>
            <person name="Nolan M."/>
            <person name="Lipzen A."/>
            <person name="Salamov A."/>
            <person name="Henrissat B."/>
            <person name="Wiebenga A."/>
            <person name="De Vries R.P."/>
            <person name="Grigoriev I.V."/>
            <person name="Mortensen U.H."/>
            <person name="Andersen M.R."/>
            <person name="Baker S.E."/>
        </authorList>
    </citation>
    <scope>NUCLEOTIDE SEQUENCE [LARGE SCALE GENOMIC DNA]</scope>
    <source>
        <strain evidence="6 7">CBS 115572</strain>
    </source>
</reference>
<dbReference type="InterPro" id="IPR011990">
    <property type="entry name" value="TPR-like_helical_dom_sf"/>
</dbReference>
<keyword evidence="2" id="KW-0812">Transmembrane</keyword>
<accession>A0A317XAW5</accession>
<dbReference type="OrthoDB" id="6161812at2759"/>
<organism evidence="6 7">
    <name type="scientific">Aspergillus sclerotioniger CBS 115572</name>
    <dbReference type="NCBI Taxonomy" id="1450535"/>
    <lineage>
        <taxon>Eukaryota</taxon>
        <taxon>Fungi</taxon>
        <taxon>Dikarya</taxon>
        <taxon>Ascomycota</taxon>
        <taxon>Pezizomycotina</taxon>
        <taxon>Eurotiomycetes</taxon>
        <taxon>Eurotiomycetidae</taxon>
        <taxon>Eurotiales</taxon>
        <taxon>Aspergillaceae</taxon>
        <taxon>Aspergillus</taxon>
        <taxon>Aspergillus subgen. Circumdati</taxon>
    </lineage>
</organism>
<feature type="repeat" description="TPR" evidence="1">
    <location>
        <begin position="708"/>
        <end position="741"/>
    </location>
</feature>
<dbReference type="STRING" id="1450535.A0A317XAW5"/>
<proteinExistence type="predicted"/>
<dbReference type="Gene3D" id="1.25.40.10">
    <property type="entry name" value="Tetratricopeptide repeat domain"/>
    <property type="match status" value="2"/>
</dbReference>
<feature type="domain" description="DUF7779" evidence="5">
    <location>
        <begin position="490"/>
        <end position="565"/>
    </location>
</feature>
<dbReference type="RefSeq" id="XP_025472296.1">
    <property type="nucleotide sequence ID" value="XM_025615346.1"/>
</dbReference>
<dbReference type="InterPro" id="IPR056681">
    <property type="entry name" value="DUF7779"/>
</dbReference>
<dbReference type="AlphaFoldDB" id="A0A317XAW5"/>
<name>A0A317XAW5_9EURO</name>
<dbReference type="InterPro" id="IPR027417">
    <property type="entry name" value="P-loop_NTPase"/>
</dbReference>
<dbReference type="Pfam" id="PF25000">
    <property type="entry name" value="DUF7779"/>
    <property type="match status" value="1"/>
</dbReference>
<keyword evidence="2" id="KW-0472">Membrane</keyword>
<dbReference type="GeneID" id="37117489"/>
<feature type="domain" description="NB-ARC" evidence="3">
    <location>
        <begin position="268"/>
        <end position="386"/>
    </location>
</feature>
<gene>
    <name evidence="6" type="ORF">BO94DRAFT_580725</name>
</gene>
<keyword evidence="2" id="KW-1133">Transmembrane helix</keyword>
<evidence type="ECO:0000259" key="4">
    <source>
        <dbReference type="Pfam" id="PF24809"/>
    </source>
</evidence>
<dbReference type="Pfam" id="PF24809">
    <property type="entry name" value="DUF7708"/>
    <property type="match status" value="1"/>
</dbReference>
<feature type="domain" description="DUF7708" evidence="4">
    <location>
        <begin position="74"/>
        <end position="205"/>
    </location>
</feature>
<dbReference type="InterPro" id="IPR056125">
    <property type="entry name" value="DUF7708"/>
</dbReference>
<dbReference type="Pfam" id="PF00931">
    <property type="entry name" value="NB-ARC"/>
    <property type="match status" value="1"/>
</dbReference>
<sequence>MIQTSPEPKLSPLWEKALENYREELAADDEFRLILETGSLDELLNDPKILQPFGPRGRKSLDSMYRLKPTFRLVNDFSAVLAVSFGAGTVLTALVWGSIRMVLTLASSAGNLLQEVPDMLEELSLTLPRLKYYEKTVPMDQELENSLLAVYTEVICFYARAIHFFRSHKHMILLRNSWSELSGDFSRTVQRIKRLSATIESEVELTQMRHDNQKYHEILDLMANFHTQPPEAATKSHHYIPFSESTRFWGREEVLSRMDGALTGNGPKESLCSFALYGMGGVGKTQIALKYANASRDEFDSIFWISSDNAITIEQSFREIAKSLGLIQPGMESDDNAVILEVKSWLSSTKSRWLLVFDNADDLSALKQVWPSSATGAILLTSRDPAAAFGLASDGVQVTPFDTQSGSAALLNMLGLDPETQSNKENAAAITSTLGGLPLALSQIGGFIVQRKIPLHDFLPLYNRKSESVDKRSTLNMNYNHTLATVWEMSLSRLSGDAKALLMFLAFLDPDYINELSLRMGLLDFLDAEEVLLQGALIDKSCENGAITIHRLVQRAVIRRMSLEERRDIFSTLVDILTANFPDTYSADVGHQVASWTLCEASLPHIESLTKQNDGFGIFSEHNQSFAELLLRCSWYLYERENYGIAQKYVDIALRKFSDRKSLAYASAVDFKGLIDLDICRPKNALAAFEEAYELRSAILSGEDAFLAANLVNFGLALTELGDLDGALDYLQKSIDIRLKHNSDRIGNSYSSMSSLLLRMGKADEAEEMLKRCPSLKVFTDETFLKTGNPRFSGDMVLLSRIRLAQGRYDESLNLASKALVFRRQCLGERLKVCDSLYQVADILEKGENPALACQLLEECVKISEVLPPVEGLRHLARATYRLSRISDALGKDKESAKQLERAMNVREEILKLEGDEVLGKDAGSDLEDPVPWMLW</sequence>
<dbReference type="SUPFAM" id="SSF52540">
    <property type="entry name" value="P-loop containing nucleoside triphosphate hydrolases"/>
    <property type="match status" value="1"/>
</dbReference>
<dbReference type="PRINTS" id="PR00364">
    <property type="entry name" value="DISEASERSIST"/>
</dbReference>
<evidence type="ECO:0000259" key="5">
    <source>
        <dbReference type="Pfam" id="PF25000"/>
    </source>
</evidence>
<dbReference type="PANTHER" id="PTHR35205">
    <property type="entry name" value="NB-ARC AND TPR DOMAIN PROTEIN"/>
    <property type="match status" value="1"/>
</dbReference>
<evidence type="ECO:0000313" key="7">
    <source>
        <dbReference type="Proteomes" id="UP000246702"/>
    </source>
</evidence>
<evidence type="ECO:0000256" key="2">
    <source>
        <dbReference type="SAM" id="Phobius"/>
    </source>
</evidence>
<dbReference type="InterPro" id="IPR019734">
    <property type="entry name" value="TPR_rpt"/>
</dbReference>
<dbReference type="EMBL" id="MSFK01000002">
    <property type="protein sequence ID" value="PWY95535.1"/>
    <property type="molecule type" value="Genomic_DNA"/>
</dbReference>
<keyword evidence="7" id="KW-1185">Reference proteome</keyword>
<dbReference type="Gene3D" id="3.40.50.300">
    <property type="entry name" value="P-loop containing nucleotide triphosphate hydrolases"/>
    <property type="match status" value="1"/>
</dbReference>
<evidence type="ECO:0000256" key="1">
    <source>
        <dbReference type="PROSITE-ProRule" id="PRU00339"/>
    </source>
</evidence>
<feature type="transmembrane region" description="Helical" evidence="2">
    <location>
        <begin position="73"/>
        <end position="96"/>
    </location>
</feature>